<dbReference type="GO" id="GO:0008270">
    <property type="term" value="F:zinc ion binding"/>
    <property type="evidence" value="ECO:0007669"/>
    <property type="project" value="UniProtKB-KW"/>
</dbReference>
<evidence type="ECO:0000256" key="4">
    <source>
        <dbReference type="ARBA" id="ARBA00023015"/>
    </source>
</evidence>
<dbReference type="InterPro" id="IPR003851">
    <property type="entry name" value="Znf_Dof"/>
</dbReference>
<comment type="function">
    <text evidence="9">Transcription factor that binds specifically to a 5'-AA[AG]G-3' consensus core sequence.</text>
</comment>
<keyword evidence="2 8" id="KW-0863">Zinc-finger</keyword>
<evidence type="ECO:0000256" key="7">
    <source>
        <dbReference type="ARBA" id="ARBA00023242"/>
    </source>
</evidence>
<evidence type="ECO:0000256" key="9">
    <source>
        <dbReference type="RuleBase" id="RU369094"/>
    </source>
</evidence>
<sequence length="272" mass="29358">MVSSSIVPGYLDPPIIWQQEHIQHHLGDGNGRGGISLLQLPPQQSSPPVPTPASGQSPPCMAEKGGTIDAPHPETALKCPRCESINTKFCYYNNYSLLQPRYFCKTCRRYWTRGGSLRNVPVGGGYRKSRRSKARAGGGSKARANASGVSTAASEGTLQLPSPAQLPNFLQPFQLQSLSNYACISEFQVGTPNGGGMPFDDQWGVQQFPFWDNLGMTQVGASGLLQQFSQNDQEAMSSYQGLNLASRNYLGFSEADSHQLPLNGNNGNASTD</sequence>
<dbReference type="Proteomes" id="UP001345219">
    <property type="component" value="Chromosome 7"/>
</dbReference>
<dbReference type="EMBL" id="JAXIOK010000007">
    <property type="protein sequence ID" value="KAK4766228.1"/>
    <property type="molecule type" value="Genomic_DNA"/>
</dbReference>
<keyword evidence="4 9" id="KW-0805">Transcription regulation</keyword>
<dbReference type="GO" id="GO:0003700">
    <property type="term" value="F:DNA-binding transcription factor activity"/>
    <property type="evidence" value="ECO:0007669"/>
    <property type="project" value="UniProtKB-UniRule"/>
</dbReference>
<dbReference type="InterPro" id="IPR045174">
    <property type="entry name" value="Dof"/>
</dbReference>
<comment type="subcellular location">
    <subcellularLocation>
        <location evidence="8 9">Nucleus</location>
    </subcellularLocation>
</comment>
<evidence type="ECO:0000256" key="5">
    <source>
        <dbReference type="ARBA" id="ARBA00023125"/>
    </source>
</evidence>
<keyword evidence="6 9" id="KW-0804">Transcription</keyword>
<evidence type="ECO:0000259" key="11">
    <source>
        <dbReference type="PROSITE" id="PS50884"/>
    </source>
</evidence>
<name>A0AAN7KCA3_9MYRT</name>
<dbReference type="GO" id="GO:0005634">
    <property type="term" value="C:nucleus"/>
    <property type="evidence" value="ECO:0007669"/>
    <property type="project" value="UniProtKB-SubCell"/>
</dbReference>
<evidence type="ECO:0000256" key="1">
    <source>
        <dbReference type="ARBA" id="ARBA00022723"/>
    </source>
</evidence>
<reference evidence="12 13" key="1">
    <citation type="journal article" date="2023" name="Hortic Res">
        <title>Pangenome of water caltrop reveals structural variations and asymmetric subgenome divergence after allopolyploidization.</title>
        <authorList>
            <person name="Zhang X."/>
            <person name="Chen Y."/>
            <person name="Wang L."/>
            <person name="Yuan Y."/>
            <person name="Fang M."/>
            <person name="Shi L."/>
            <person name="Lu R."/>
            <person name="Comes H.P."/>
            <person name="Ma Y."/>
            <person name="Chen Y."/>
            <person name="Huang G."/>
            <person name="Zhou Y."/>
            <person name="Zheng Z."/>
            <person name="Qiu Y."/>
        </authorList>
    </citation>
    <scope>NUCLEOTIDE SEQUENCE [LARGE SCALE GENOMIC DNA]</scope>
    <source>
        <tissue evidence="12">Roots</tissue>
    </source>
</reference>
<gene>
    <name evidence="12" type="ORF">SAY87_007870</name>
</gene>
<proteinExistence type="predicted"/>
<evidence type="ECO:0000256" key="8">
    <source>
        <dbReference type="PROSITE-ProRule" id="PRU00071"/>
    </source>
</evidence>
<evidence type="ECO:0000313" key="12">
    <source>
        <dbReference type="EMBL" id="KAK4766228.1"/>
    </source>
</evidence>
<protein>
    <recommendedName>
        <fullName evidence="9">Dof zinc finger protein</fullName>
    </recommendedName>
</protein>
<evidence type="ECO:0000256" key="10">
    <source>
        <dbReference type="SAM" id="MobiDB-lite"/>
    </source>
</evidence>
<evidence type="ECO:0000313" key="13">
    <source>
        <dbReference type="Proteomes" id="UP001345219"/>
    </source>
</evidence>
<comment type="caution">
    <text evidence="12">The sequence shown here is derived from an EMBL/GenBank/DDBJ whole genome shotgun (WGS) entry which is preliminary data.</text>
</comment>
<dbReference type="PROSITE" id="PS50884">
    <property type="entry name" value="ZF_DOF_2"/>
    <property type="match status" value="1"/>
</dbReference>
<keyword evidence="3 9" id="KW-0862">Zinc</keyword>
<dbReference type="GO" id="GO:0003677">
    <property type="term" value="F:DNA binding"/>
    <property type="evidence" value="ECO:0007669"/>
    <property type="project" value="UniProtKB-UniRule"/>
</dbReference>
<keyword evidence="13" id="KW-1185">Reference proteome</keyword>
<dbReference type="PANTHER" id="PTHR31992">
    <property type="entry name" value="DOF ZINC FINGER PROTEIN DOF1.4-RELATED"/>
    <property type="match status" value="1"/>
</dbReference>
<organism evidence="12 13">
    <name type="scientific">Trapa incisa</name>
    <dbReference type="NCBI Taxonomy" id="236973"/>
    <lineage>
        <taxon>Eukaryota</taxon>
        <taxon>Viridiplantae</taxon>
        <taxon>Streptophyta</taxon>
        <taxon>Embryophyta</taxon>
        <taxon>Tracheophyta</taxon>
        <taxon>Spermatophyta</taxon>
        <taxon>Magnoliopsida</taxon>
        <taxon>eudicotyledons</taxon>
        <taxon>Gunneridae</taxon>
        <taxon>Pentapetalae</taxon>
        <taxon>rosids</taxon>
        <taxon>malvids</taxon>
        <taxon>Myrtales</taxon>
        <taxon>Lythraceae</taxon>
        <taxon>Trapa</taxon>
    </lineage>
</organism>
<keyword evidence="7 8" id="KW-0539">Nucleus</keyword>
<keyword evidence="1 9" id="KW-0479">Metal-binding</keyword>
<evidence type="ECO:0000256" key="6">
    <source>
        <dbReference type="ARBA" id="ARBA00023163"/>
    </source>
</evidence>
<feature type="domain" description="Dof-type" evidence="11">
    <location>
        <begin position="77"/>
        <end position="131"/>
    </location>
</feature>
<evidence type="ECO:0000256" key="3">
    <source>
        <dbReference type="ARBA" id="ARBA00022833"/>
    </source>
</evidence>
<evidence type="ECO:0000256" key="2">
    <source>
        <dbReference type="ARBA" id="ARBA00022771"/>
    </source>
</evidence>
<dbReference type="AlphaFoldDB" id="A0AAN7KCA3"/>
<accession>A0AAN7KCA3</accession>
<feature type="region of interest" description="Disordered" evidence="10">
    <location>
        <begin position="31"/>
        <end position="69"/>
    </location>
</feature>
<dbReference type="PROSITE" id="PS01361">
    <property type="entry name" value="ZF_DOF_1"/>
    <property type="match status" value="1"/>
</dbReference>
<dbReference type="Pfam" id="PF02701">
    <property type="entry name" value="Zn_ribbon_Dof"/>
    <property type="match status" value="1"/>
</dbReference>
<feature type="region of interest" description="Disordered" evidence="10">
    <location>
        <begin position="122"/>
        <end position="154"/>
    </location>
</feature>
<keyword evidence="5 8" id="KW-0238">DNA-binding</keyword>